<feature type="domain" description="ABC transmembrane type-1" evidence="9">
    <location>
        <begin position="114"/>
        <end position="297"/>
    </location>
</feature>
<dbReference type="Proteomes" id="UP000215005">
    <property type="component" value="Chromosome"/>
</dbReference>
<name>A0A223S802_9ACTN</name>
<protein>
    <submittedName>
        <fullName evidence="10">ABC transporter permease</fullName>
    </submittedName>
</protein>
<keyword evidence="2 7" id="KW-0813">Transport</keyword>
<accession>A0A223S802</accession>
<dbReference type="RefSeq" id="WP_083919770.1">
    <property type="nucleotide sequence ID" value="NZ_ANBG01000115.1"/>
</dbReference>
<feature type="transmembrane region" description="Helical" evidence="7">
    <location>
        <begin position="121"/>
        <end position="140"/>
    </location>
</feature>
<dbReference type="GO" id="GO:0055085">
    <property type="term" value="P:transmembrane transport"/>
    <property type="evidence" value="ECO:0007669"/>
    <property type="project" value="InterPro"/>
</dbReference>
<gene>
    <name evidence="10" type="ORF">CDO52_16730</name>
</gene>
<keyword evidence="11" id="KW-1185">Reference proteome</keyword>
<keyword evidence="4 7" id="KW-0812">Transmembrane</keyword>
<feature type="transmembrane region" description="Helical" evidence="7">
    <location>
        <begin position="279"/>
        <end position="297"/>
    </location>
</feature>
<sequence>MPFEPSPSPVRATTESASLGAEESAADAGNRRVQGLDALELGPDRAEAERGAAVLALRLWSAAWPKLLAVAVVLVAWQAVVWIGWKPVYVLPGPDRVLGTLLEELRSGAFWEAVRTTMERAVAGFALAFTVGGTVGLLISRFTVLRNALGSLITGLQTMPSIVWFPFAMLLYGISEAAIMFVVVLGAAPSIANGLANGADYVPPTLRRAGQVMGLRGIAFYRFLIVPASLPMFVSGLKQGWAFAWRSLMAGELLVIINQQHSIGWALSQSRAMNDADRLLAYIFVVLAIGILIDIVFSRADASIRKRWGLNAT</sequence>
<dbReference type="SUPFAM" id="SSF161098">
    <property type="entry name" value="MetI-like"/>
    <property type="match status" value="1"/>
</dbReference>
<evidence type="ECO:0000313" key="11">
    <source>
        <dbReference type="Proteomes" id="UP000215005"/>
    </source>
</evidence>
<evidence type="ECO:0000256" key="7">
    <source>
        <dbReference type="RuleBase" id="RU363032"/>
    </source>
</evidence>
<dbReference type="KEGG" id="ngv:CDO52_16730"/>
<evidence type="ECO:0000256" key="4">
    <source>
        <dbReference type="ARBA" id="ARBA00022692"/>
    </source>
</evidence>
<evidence type="ECO:0000256" key="8">
    <source>
        <dbReference type="SAM" id="MobiDB-lite"/>
    </source>
</evidence>
<evidence type="ECO:0000256" key="1">
    <source>
        <dbReference type="ARBA" id="ARBA00004651"/>
    </source>
</evidence>
<dbReference type="PROSITE" id="PS50928">
    <property type="entry name" value="ABC_TM1"/>
    <property type="match status" value="1"/>
</dbReference>
<evidence type="ECO:0000256" key="5">
    <source>
        <dbReference type="ARBA" id="ARBA00022989"/>
    </source>
</evidence>
<proteinExistence type="inferred from homology"/>
<reference evidence="10 11" key="1">
    <citation type="submission" date="2017-08" db="EMBL/GenBank/DDBJ databases">
        <title>The complete genome sequence of Nocardiopsis gilva YIM 90087.</title>
        <authorList>
            <person name="Yin M."/>
            <person name="Tang S."/>
        </authorList>
    </citation>
    <scope>NUCLEOTIDE SEQUENCE [LARGE SCALE GENOMIC DNA]</scope>
    <source>
        <strain evidence="10 11">YIM 90087</strain>
    </source>
</reference>
<dbReference type="EMBL" id="CP022753">
    <property type="protein sequence ID" value="ASU84219.1"/>
    <property type="molecule type" value="Genomic_DNA"/>
</dbReference>
<dbReference type="InterPro" id="IPR000515">
    <property type="entry name" value="MetI-like"/>
</dbReference>
<evidence type="ECO:0000256" key="2">
    <source>
        <dbReference type="ARBA" id="ARBA00022448"/>
    </source>
</evidence>
<dbReference type="PANTHER" id="PTHR30151:SF40">
    <property type="entry name" value="TRANSPORT SYSTEM INTEGRAL MEMBRANE PROTEIN"/>
    <property type="match status" value="1"/>
</dbReference>
<dbReference type="InterPro" id="IPR035906">
    <property type="entry name" value="MetI-like_sf"/>
</dbReference>
<evidence type="ECO:0000256" key="6">
    <source>
        <dbReference type="ARBA" id="ARBA00023136"/>
    </source>
</evidence>
<keyword evidence="6 7" id="KW-0472">Membrane</keyword>
<feature type="region of interest" description="Disordered" evidence="8">
    <location>
        <begin position="1"/>
        <end position="29"/>
    </location>
</feature>
<keyword evidence="3" id="KW-1003">Cell membrane</keyword>
<dbReference type="AlphaFoldDB" id="A0A223S802"/>
<feature type="transmembrane region" description="Helical" evidence="7">
    <location>
        <begin position="219"/>
        <end position="237"/>
    </location>
</feature>
<dbReference type="GO" id="GO:0005886">
    <property type="term" value="C:plasma membrane"/>
    <property type="evidence" value="ECO:0007669"/>
    <property type="project" value="UniProtKB-SubCell"/>
</dbReference>
<dbReference type="Pfam" id="PF00528">
    <property type="entry name" value="BPD_transp_1"/>
    <property type="match status" value="1"/>
</dbReference>
<dbReference type="Gene3D" id="1.10.3720.10">
    <property type="entry name" value="MetI-like"/>
    <property type="match status" value="1"/>
</dbReference>
<comment type="subcellular location">
    <subcellularLocation>
        <location evidence="1 7">Cell membrane</location>
        <topology evidence="1 7">Multi-pass membrane protein</topology>
    </subcellularLocation>
</comment>
<evidence type="ECO:0000256" key="3">
    <source>
        <dbReference type="ARBA" id="ARBA00022475"/>
    </source>
</evidence>
<dbReference type="OrthoDB" id="9796361at2"/>
<dbReference type="PANTHER" id="PTHR30151">
    <property type="entry name" value="ALKANE SULFONATE ABC TRANSPORTER-RELATED, MEMBRANE SUBUNIT"/>
    <property type="match status" value="1"/>
</dbReference>
<feature type="compositionally biased region" description="Low complexity" evidence="8">
    <location>
        <begin position="12"/>
        <end position="28"/>
    </location>
</feature>
<evidence type="ECO:0000259" key="9">
    <source>
        <dbReference type="PROSITE" id="PS50928"/>
    </source>
</evidence>
<feature type="transmembrane region" description="Helical" evidence="7">
    <location>
        <begin position="67"/>
        <end position="85"/>
    </location>
</feature>
<evidence type="ECO:0000313" key="10">
    <source>
        <dbReference type="EMBL" id="ASU84219.1"/>
    </source>
</evidence>
<keyword evidence="5 7" id="KW-1133">Transmembrane helix</keyword>
<comment type="similarity">
    <text evidence="7">Belongs to the binding-protein-dependent transport system permease family.</text>
</comment>
<organism evidence="10 11">
    <name type="scientific">Nocardiopsis gilva YIM 90087</name>
    <dbReference type="NCBI Taxonomy" id="1235441"/>
    <lineage>
        <taxon>Bacteria</taxon>
        <taxon>Bacillati</taxon>
        <taxon>Actinomycetota</taxon>
        <taxon>Actinomycetes</taxon>
        <taxon>Streptosporangiales</taxon>
        <taxon>Nocardiopsidaceae</taxon>
        <taxon>Nocardiopsis</taxon>
    </lineage>
</organism>